<protein>
    <submittedName>
        <fullName evidence="2">Uncharacterized protein</fullName>
    </submittedName>
</protein>
<organism evidence="2 3">
    <name type="scientific">Agromyces marinus</name>
    <dbReference type="NCBI Taxonomy" id="1389020"/>
    <lineage>
        <taxon>Bacteria</taxon>
        <taxon>Bacillati</taxon>
        <taxon>Actinomycetota</taxon>
        <taxon>Actinomycetes</taxon>
        <taxon>Micrococcales</taxon>
        <taxon>Microbacteriaceae</taxon>
        <taxon>Agromyces</taxon>
    </lineage>
</organism>
<dbReference type="Proteomes" id="UP001321477">
    <property type="component" value="Chromosome"/>
</dbReference>
<dbReference type="EMBL" id="AP027734">
    <property type="protein sequence ID" value="BDZ54819.1"/>
    <property type="molecule type" value="Genomic_DNA"/>
</dbReference>
<keyword evidence="3" id="KW-1185">Reference proteome</keyword>
<reference evidence="3" key="1">
    <citation type="journal article" date="2019" name="Int. J. Syst. Evol. Microbiol.">
        <title>The Global Catalogue of Microorganisms (GCM) 10K type strain sequencing project: providing services to taxonomists for standard genome sequencing and annotation.</title>
        <authorList>
            <consortium name="The Broad Institute Genomics Platform"/>
            <consortium name="The Broad Institute Genome Sequencing Center for Infectious Disease"/>
            <person name="Wu L."/>
            <person name="Ma J."/>
        </authorList>
    </citation>
    <scope>NUCLEOTIDE SEQUENCE [LARGE SCALE GENOMIC DNA]</scope>
    <source>
        <strain evidence="3">NBRC 109019</strain>
    </source>
</reference>
<sequence length="84" mass="8689">MSAVETATSPITLHPFTLADAERLLGGDVDPLDGWEGGYSFTDEPELLAEYIRAVREDGDPAPSAPISCAGSTTTPAKAPPSGE</sequence>
<evidence type="ECO:0000313" key="2">
    <source>
        <dbReference type="EMBL" id="BDZ54819.1"/>
    </source>
</evidence>
<feature type="region of interest" description="Disordered" evidence="1">
    <location>
        <begin position="58"/>
        <end position="84"/>
    </location>
</feature>
<gene>
    <name evidence="2" type="ORF">GCM10025870_18920</name>
</gene>
<evidence type="ECO:0000256" key="1">
    <source>
        <dbReference type="SAM" id="MobiDB-lite"/>
    </source>
</evidence>
<accession>A0ABM8H207</accession>
<evidence type="ECO:0000313" key="3">
    <source>
        <dbReference type="Proteomes" id="UP001321477"/>
    </source>
</evidence>
<name>A0ABM8H207_9MICO</name>
<proteinExistence type="predicted"/>